<proteinExistence type="predicted"/>
<protein>
    <recommendedName>
        <fullName evidence="1">Cupin type-2 domain-containing protein</fullName>
    </recommendedName>
</protein>
<dbReference type="PIRSF" id="PIRSF029883">
    <property type="entry name" value="KdgF"/>
    <property type="match status" value="1"/>
</dbReference>
<dbReference type="InterPro" id="IPR052535">
    <property type="entry name" value="Bacilysin_H2HPP_isomerase"/>
</dbReference>
<dbReference type="PANTHER" id="PTHR40112:SF1">
    <property type="entry name" value="H2HPP ISOMERASE"/>
    <property type="match status" value="1"/>
</dbReference>
<reference evidence="2" key="1">
    <citation type="journal article" date="2014" name="Front. Microbiol.">
        <title>High frequency of phylogenetically diverse reductive dehalogenase-homologous genes in deep subseafloor sedimentary metagenomes.</title>
        <authorList>
            <person name="Kawai M."/>
            <person name="Futagami T."/>
            <person name="Toyoda A."/>
            <person name="Takaki Y."/>
            <person name="Nishi S."/>
            <person name="Hori S."/>
            <person name="Arai W."/>
            <person name="Tsubouchi T."/>
            <person name="Morono Y."/>
            <person name="Uchiyama I."/>
            <person name="Ito T."/>
            <person name="Fujiyama A."/>
            <person name="Inagaki F."/>
            <person name="Takami H."/>
        </authorList>
    </citation>
    <scope>NUCLEOTIDE SEQUENCE</scope>
    <source>
        <strain evidence="2">Expedition CK06-06</strain>
    </source>
</reference>
<dbReference type="Gene3D" id="2.60.120.10">
    <property type="entry name" value="Jelly Rolls"/>
    <property type="match status" value="1"/>
</dbReference>
<organism evidence="2">
    <name type="scientific">marine sediment metagenome</name>
    <dbReference type="NCBI Taxonomy" id="412755"/>
    <lineage>
        <taxon>unclassified sequences</taxon>
        <taxon>metagenomes</taxon>
        <taxon>ecological metagenomes</taxon>
    </lineage>
</organism>
<evidence type="ECO:0000313" key="2">
    <source>
        <dbReference type="EMBL" id="GAG53596.1"/>
    </source>
</evidence>
<dbReference type="PANTHER" id="PTHR40112">
    <property type="entry name" value="H2HPP ISOMERASE"/>
    <property type="match status" value="1"/>
</dbReference>
<sequence length="114" mass="13191">MPYIDFNNKKKVDIWPGINGLLFHSDQLTFGHFTIEKGANLPEHNHHHEQWTHLIQGQLEFDIDGEKKVLHTGMTAFIPSELPHSARAITKCKVIDCFLPVREDFMKLENEANE</sequence>
<name>X0ZZZ4_9ZZZZ</name>
<feature type="domain" description="Cupin type-2" evidence="1">
    <location>
        <begin position="32"/>
        <end position="95"/>
    </location>
</feature>
<dbReference type="InterPro" id="IPR011051">
    <property type="entry name" value="RmlC_Cupin_sf"/>
</dbReference>
<dbReference type="CDD" id="cd02238">
    <property type="entry name" value="cupin_KdgF"/>
    <property type="match status" value="1"/>
</dbReference>
<comment type="caution">
    <text evidence="2">The sequence shown here is derived from an EMBL/GenBank/DDBJ whole genome shotgun (WGS) entry which is preliminary data.</text>
</comment>
<dbReference type="SUPFAM" id="SSF51182">
    <property type="entry name" value="RmlC-like cupins"/>
    <property type="match status" value="1"/>
</dbReference>
<dbReference type="InterPro" id="IPR013096">
    <property type="entry name" value="Cupin_2"/>
</dbReference>
<evidence type="ECO:0000259" key="1">
    <source>
        <dbReference type="Pfam" id="PF07883"/>
    </source>
</evidence>
<dbReference type="InterPro" id="IPR025499">
    <property type="entry name" value="KdgF"/>
</dbReference>
<accession>X0ZZZ4</accession>
<dbReference type="EMBL" id="BART01008292">
    <property type="protein sequence ID" value="GAG53596.1"/>
    <property type="molecule type" value="Genomic_DNA"/>
</dbReference>
<dbReference type="InterPro" id="IPR014710">
    <property type="entry name" value="RmlC-like_jellyroll"/>
</dbReference>
<dbReference type="AlphaFoldDB" id="X0ZZZ4"/>
<dbReference type="Pfam" id="PF07883">
    <property type="entry name" value="Cupin_2"/>
    <property type="match status" value="1"/>
</dbReference>
<gene>
    <name evidence="2" type="ORF">S01H4_18695</name>
</gene>